<dbReference type="Pfam" id="PF24681">
    <property type="entry name" value="Kelch_KLHDC2_KLHL20_DRC7"/>
    <property type="match status" value="1"/>
</dbReference>
<dbReference type="EMBL" id="CP073346">
    <property type="protein sequence ID" value="UTW08821.1"/>
    <property type="molecule type" value="Genomic_DNA"/>
</dbReference>
<dbReference type="InterPro" id="IPR011043">
    <property type="entry name" value="Gal_Oxase/kelch_b-propeller"/>
</dbReference>
<accession>A0ABY5H918</accession>
<evidence type="ECO:0000256" key="2">
    <source>
        <dbReference type="ARBA" id="ARBA00022737"/>
    </source>
</evidence>
<evidence type="ECO:0000256" key="3">
    <source>
        <dbReference type="SAM" id="SignalP"/>
    </source>
</evidence>
<keyword evidence="1" id="KW-0880">Kelch repeat</keyword>
<evidence type="ECO:0000313" key="4">
    <source>
        <dbReference type="EMBL" id="UTW08821.1"/>
    </source>
</evidence>
<dbReference type="PANTHER" id="PTHR46344:SF27">
    <property type="entry name" value="KELCH REPEAT SUPERFAMILY PROTEIN"/>
    <property type="match status" value="1"/>
</dbReference>
<evidence type="ECO:0000256" key="1">
    <source>
        <dbReference type="ARBA" id="ARBA00022441"/>
    </source>
</evidence>
<dbReference type="Proteomes" id="UP001059672">
    <property type="component" value="Chromosome"/>
</dbReference>
<feature type="signal peptide" evidence="3">
    <location>
        <begin position="1"/>
        <end position="26"/>
    </location>
</feature>
<evidence type="ECO:0008006" key="6">
    <source>
        <dbReference type="Google" id="ProtNLM"/>
    </source>
</evidence>
<reference evidence="4" key="1">
    <citation type="submission" date="2021-04" db="EMBL/GenBank/DDBJ databases">
        <title>Oceanospirillales bacteria with DddD are important DMSP degraders in coastal seawater.</title>
        <authorList>
            <person name="Liu J."/>
        </authorList>
    </citation>
    <scope>NUCLEOTIDE SEQUENCE</scope>
    <source>
        <strain evidence="4">D13-4</strain>
    </source>
</reference>
<evidence type="ECO:0000313" key="5">
    <source>
        <dbReference type="Proteomes" id="UP001059672"/>
    </source>
</evidence>
<keyword evidence="3" id="KW-0732">Signal</keyword>
<dbReference type="PANTHER" id="PTHR46344">
    <property type="entry name" value="OS02G0202900 PROTEIN"/>
    <property type="match status" value="1"/>
</dbReference>
<dbReference type="SUPFAM" id="SSF50965">
    <property type="entry name" value="Galactose oxidase, central domain"/>
    <property type="match status" value="1"/>
</dbReference>
<dbReference type="Pfam" id="PF01344">
    <property type="entry name" value="Kelch_1"/>
    <property type="match status" value="1"/>
</dbReference>
<dbReference type="InterPro" id="IPR015915">
    <property type="entry name" value="Kelch-typ_b-propeller"/>
</dbReference>
<dbReference type="SMART" id="SM00612">
    <property type="entry name" value="Kelch"/>
    <property type="match status" value="5"/>
</dbReference>
<gene>
    <name evidence="4" type="ORF">KDW96_05760</name>
</gene>
<feature type="chain" id="PRO_5046525706" description="N-acetylneuraminic acid mutarotase" evidence="3">
    <location>
        <begin position="27"/>
        <end position="338"/>
    </location>
</feature>
<keyword evidence="2" id="KW-0677">Repeat</keyword>
<dbReference type="RefSeq" id="WP_255839492.1">
    <property type="nucleotide sequence ID" value="NZ_CP073346.1"/>
</dbReference>
<proteinExistence type="predicted"/>
<sequence>MRQSIAGSMSAIYLTGAMLLSGTATAQPAWSDAAPLPSPRQEIYATTHNRMIYTAGGLGEGASAVRSEFNAFDPQENRWIELAKLPAPRHHVTLSALDGAIYAVGGFSGAFPNWKSESSAYAYDLETGQWSALPALPVARGEHVSAAVDGKIYVIGGRVGGTPKAAHYKDYRDTSRVDVFDTANRTWSRGVDAPTARNSAAGVVIGDRIYVVGGRQYLESNGNAVNVNVAALEVFNTKTGLWSVKAPMPRASGGIAATTLDGRLYVFGGEQWTPTKEVLANGWAYDPSADAWEALPDMKVPRHGAAAGAIGDRIFVFGGATKVGAGDVAVNEALALEP</sequence>
<protein>
    <recommendedName>
        <fullName evidence="6">N-acetylneuraminic acid mutarotase</fullName>
    </recommendedName>
</protein>
<dbReference type="InterPro" id="IPR006652">
    <property type="entry name" value="Kelch_1"/>
</dbReference>
<dbReference type="Gene3D" id="2.120.10.80">
    <property type="entry name" value="Kelch-type beta propeller"/>
    <property type="match status" value="2"/>
</dbReference>
<keyword evidence="5" id="KW-1185">Reference proteome</keyword>
<organism evidence="4 5">
    <name type="scientific">Pseudomonas benzenivorans</name>
    <dbReference type="NCBI Taxonomy" id="556533"/>
    <lineage>
        <taxon>Bacteria</taxon>
        <taxon>Pseudomonadati</taxon>
        <taxon>Pseudomonadota</taxon>
        <taxon>Gammaproteobacteria</taxon>
        <taxon>Pseudomonadales</taxon>
        <taxon>Pseudomonadaceae</taxon>
        <taxon>Pseudomonas</taxon>
    </lineage>
</organism>
<name>A0ABY5H918_9PSED</name>